<dbReference type="Proteomes" id="UP001143910">
    <property type="component" value="Unassembled WGS sequence"/>
</dbReference>
<evidence type="ECO:0000313" key="1">
    <source>
        <dbReference type="EMBL" id="KAJ2978443.1"/>
    </source>
</evidence>
<dbReference type="EMBL" id="JANJQO010000374">
    <property type="protein sequence ID" value="KAJ2978443.1"/>
    <property type="molecule type" value="Genomic_DNA"/>
</dbReference>
<evidence type="ECO:0000313" key="2">
    <source>
        <dbReference type="Proteomes" id="UP001143910"/>
    </source>
</evidence>
<sequence>MLLNNAFIVAALQCLAAAAAPTEPVTQQVSTSISRTAEEAQRSLVSLGAERVSDPAGIALRDNGRGMTLHKVYNIAGWIASVGYYAEEQFAGAPTGNTRLPVTPAAMSTLAQAMAYSIRSLSGGANRDEVTVDLAGGWRYVVELLASNVRFSDIPYNFLDGVIYDALVAAAEFPLFTENALTFILNDAGGHGLLQLEILPTVHAAIARFHDEL</sequence>
<comment type="caution">
    <text evidence="1">The sequence shown here is derived from an EMBL/GenBank/DDBJ whole genome shotgun (WGS) entry which is preliminary data.</text>
</comment>
<reference evidence="1" key="1">
    <citation type="submission" date="2022-08" db="EMBL/GenBank/DDBJ databases">
        <title>Genome Sequence of Lecanicillium fungicola.</title>
        <authorList>
            <person name="Buettner E."/>
        </authorList>
    </citation>
    <scope>NUCLEOTIDE SEQUENCE</scope>
    <source>
        <strain evidence="1">Babe33</strain>
    </source>
</reference>
<proteinExistence type="predicted"/>
<organism evidence="1 2">
    <name type="scientific">Zarea fungicola</name>
    <dbReference type="NCBI Taxonomy" id="93591"/>
    <lineage>
        <taxon>Eukaryota</taxon>
        <taxon>Fungi</taxon>
        <taxon>Dikarya</taxon>
        <taxon>Ascomycota</taxon>
        <taxon>Pezizomycotina</taxon>
        <taxon>Sordariomycetes</taxon>
        <taxon>Hypocreomycetidae</taxon>
        <taxon>Hypocreales</taxon>
        <taxon>Cordycipitaceae</taxon>
        <taxon>Zarea</taxon>
    </lineage>
</organism>
<keyword evidence="2" id="KW-1185">Reference proteome</keyword>
<accession>A0ACC1NI13</accession>
<protein>
    <submittedName>
        <fullName evidence="1">Uncharacterized protein</fullName>
    </submittedName>
</protein>
<gene>
    <name evidence="1" type="ORF">NQ176_g3814</name>
</gene>
<name>A0ACC1NI13_9HYPO</name>